<evidence type="ECO:0000313" key="1">
    <source>
        <dbReference type="EMBL" id="MBN7819361.1"/>
    </source>
</evidence>
<evidence type="ECO:0000313" key="2">
    <source>
        <dbReference type="Proteomes" id="UP000663992"/>
    </source>
</evidence>
<keyword evidence="2" id="KW-1185">Reference proteome</keyword>
<gene>
    <name evidence="1" type="ORF">J0A65_05760</name>
</gene>
<accession>A0ABS3CT94</accession>
<protein>
    <recommendedName>
        <fullName evidence="3">Lipoprotein</fullName>
    </recommendedName>
</protein>
<organism evidence="1 2">
    <name type="scientific">Bowmanella yangjiangensis</name>
    <dbReference type="NCBI Taxonomy" id="2811230"/>
    <lineage>
        <taxon>Bacteria</taxon>
        <taxon>Pseudomonadati</taxon>
        <taxon>Pseudomonadota</taxon>
        <taxon>Gammaproteobacteria</taxon>
        <taxon>Alteromonadales</taxon>
        <taxon>Alteromonadaceae</taxon>
        <taxon>Bowmanella</taxon>
    </lineage>
</organism>
<reference evidence="1 2" key="1">
    <citation type="submission" date="2021-03" db="EMBL/GenBank/DDBJ databases">
        <title>novel species isolated from a fishpond in China.</title>
        <authorList>
            <person name="Lu H."/>
            <person name="Cai Z."/>
        </authorList>
    </citation>
    <scope>NUCLEOTIDE SEQUENCE [LARGE SCALE GENOMIC DNA]</scope>
    <source>
        <strain evidence="1 2">Y57</strain>
    </source>
</reference>
<dbReference type="PROSITE" id="PS51257">
    <property type="entry name" value="PROKAR_LIPOPROTEIN"/>
    <property type="match status" value="1"/>
</dbReference>
<dbReference type="Proteomes" id="UP000663992">
    <property type="component" value="Unassembled WGS sequence"/>
</dbReference>
<sequence>MLFIDREGIMKIGVEQITLLLLGALGIVACGDQIDKSIDDKPKNRDTALTFVNALNDDARFYLQPQVMIGDVFQEKYKAADLLKNDYRSYLYAWNKDHHKTTFGVRDNNSNNKQHKLDANLTDGGRTWVVAWMKGNDYQLSVFEKSPRNRSDTITLRVLASVDMDVAVDGNVLSRAKSGVVSAHISVEHCSGSLFLANHPIDLCQRDYGRSYLAVADQNGLRVVVEE</sequence>
<name>A0ABS3CT94_9ALTE</name>
<dbReference type="EMBL" id="JAFKCS010000003">
    <property type="protein sequence ID" value="MBN7819361.1"/>
    <property type="molecule type" value="Genomic_DNA"/>
</dbReference>
<comment type="caution">
    <text evidence="1">The sequence shown here is derived from an EMBL/GenBank/DDBJ whole genome shotgun (WGS) entry which is preliminary data.</text>
</comment>
<proteinExistence type="predicted"/>
<evidence type="ECO:0008006" key="3">
    <source>
        <dbReference type="Google" id="ProtNLM"/>
    </source>
</evidence>
<dbReference type="RefSeq" id="WP_206593173.1">
    <property type="nucleotide sequence ID" value="NZ_JAFKCS010000003.1"/>
</dbReference>